<keyword evidence="3" id="KW-1185">Reference proteome</keyword>
<organism evidence="2 3">
    <name type="scientific">Araneus ventricosus</name>
    <name type="common">Orbweaver spider</name>
    <name type="synonym">Epeira ventricosa</name>
    <dbReference type="NCBI Taxonomy" id="182803"/>
    <lineage>
        <taxon>Eukaryota</taxon>
        <taxon>Metazoa</taxon>
        <taxon>Ecdysozoa</taxon>
        <taxon>Arthropoda</taxon>
        <taxon>Chelicerata</taxon>
        <taxon>Arachnida</taxon>
        <taxon>Araneae</taxon>
        <taxon>Araneomorphae</taxon>
        <taxon>Entelegynae</taxon>
        <taxon>Araneoidea</taxon>
        <taxon>Araneidae</taxon>
        <taxon>Araneus</taxon>
    </lineage>
</organism>
<feature type="transmembrane region" description="Helical" evidence="1">
    <location>
        <begin position="105"/>
        <end position="125"/>
    </location>
</feature>
<keyword evidence="1" id="KW-1133">Transmembrane helix</keyword>
<name>A0A4Y2GBT1_ARAVE</name>
<accession>A0A4Y2GBT1</accession>
<protein>
    <submittedName>
        <fullName evidence="2">Uncharacterized protein</fullName>
    </submittedName>
</protein>
<evidence type="ECO:0000313" key="3">
    <source>
        <dbReference type="Proteomes" id="UP000499080"/>
    </source>
</evidence>
<dbReference type="EMBL" id="BGPR01001256">
    <property type="protein sequence ID" value="GBM49444.1"/>
    <property type="molecule type" value="Genomic_DNA"/>
</dbReference>
<proteinExistence type="predicted"/>
<evidence type="ECO:0000313" key="2">
    <source>
        <dbReference type="EMBL" id="GBM49444.1"/>
    </source>
</evidence>
<sequence length="164" mass="19104">MLLQITISARKFLQKTLDMKRKHETTDAYSLKKPKIISDPKQQDLYTNIANTQLNESDQVESRYSNLVPASTIGHSQDELLDLCFLPNVDPEQSMKLQFMKQKTVRLLFSMMLLLMLVRPILFAMCATNCSITNIFWQITALFILERNHFQTRFATRQMLKKIG</sequence>
<gene>
    <name evidence="2" type="ORF">AVEN_51438_1</name>
</gene>
<reference evidence="2 3" key="1">
    <citation type="journal article" date="2019" name="Sci. Rep.">
        <title>Orb-weaving spider Araneus ventricosus genome elucidates the spidroin gene catalogue.</title>
        <authorList>
            <person name="Kono N."/>
            <person name="Nakamura H."/>
            <person name="Ohtoshi R."/>
            <person name="Moran D.A.P."/>
            <person name="Shinohara A."/>
            <person name="Yoshida Y."/>
            <person name="Fujiwara M."/>
            <person name="Mori M."/>
            <person name="Tomita M."/>
            <person name="Arakawa K."/>
        </authorList>
    </citation>
    <scope>NUCLEOTIDE SEQUENCE [LARGE SCALE GENOMIC DNA]</scope>
</reference>
<keyword evidence="1" id="KW-0812">Transmembrane</keyword>
<dbReference type="AlphaFoldDB" id="A0A4Y2GBT1"/>
<keyword evidence="1" id="KW-0472">Membrane</keyword>
<evidence type="ECO:0000256" key="1">
    <source>
        <dbReference type="SAM" id="Phobius"/>
    </source>
</evidence>
<comment type="caution">
    <text evidence="2">The sequence shown here is derived from an EMBL/GenBank/DDBJ whole genome shotgun (WGS) entry which is preliminary data.</text>
</comment>
<dbReference type="Proteomes" id="UP000499080">
    <property type="component" value="Unassembled WGS sequence"/>
</dbReference>